<organism evidence="1 2">
    <name type="scientific">Solanum commersonii</name>
    <name type="common">Commerson's wild potato</name>
    <name type="synonym">Commerson's nightshade</name>
    <dbReference type="NCBI Taxonomy" id="4109"/>
    <lineage>
        <taxon>Eukaryota</taxon>
        <taxon>Viridiplantae</taxon>
        <taxon>Streptophyta</taxon>
        <taxon>Embryophyta</taxon>
        <taxon>Tracheophyta</taxon>
        <taxon>Spermatophyta</taxon>
        <taxon>Magnoliopsida</taxon>
        <taxon>eudicotyledons</taxon>
        <taxon>Gunneridae</taxon>
        <taxon>Pentapetalae</taxon>
        <taxon>asterids</taxon>
        <taxon>lamiids</taxon>
        <taxon>Solanales</taxon>
        <taxon>Solanaceae</taxon>
        <taxon>Solanoideae</taxon>
        <taxon>Solaneae</taxon>
        <taxon>Solanum</taxon>
    </lineage>
</organism>
<dbReference type="PANTHER" id="PTHR33116:SF85">
    <property type="entry name" value="REVERSE TRANSCRIPTASE ZINC-BINDING DOMAIN-CONTAINING PROTEIN"/>
    <property type="match status" value="1"/>
</dbReference>
<dbReference type="OrthoDB" id="1736633at2759"/>
<evidence type="ECO:0000313" key="2">
    <source>
        <dbReference type="Proteomes" id="UP000824120"/>
    </source>
</evidence>
<comment type="caution">
    <text evidence="1">The sequence shown here is derived from an EMBL/GenBank/DDBJ whole genome shotgun (WGS) entry which is preliminary data.</text>
</comment>
<reference evidence="1 2" key="1">
    <citation type="submission" date="2020-09" db="EMBL/GenBank/DDBJ databases">
        <title>De no assembly of potato wild relative species, Solanum commersonii.</title>
        <authorList>
            <person name="Cho K."/>
        </authorList>
    </citation>
    <scope>NUCLEOTIDE SEQUENCE [LARGE SCALE GENOMIC DNA]</scope>
    <source>
        <strain evidence="1">LZ3.2</strain>
        <tissue evidence="1">Leaf</tissue>
    </source>
</reference>
<gene>
    <name evidence="1" type="ORF">H5410_036295</name>
</gene>
<accession>A0A9J5Y584</accession>
<name>A0A9J5Y584_SOLCO</name>
<evidence type="ECO:0000313" key="1">
    <source>
        <dbReference type="EMBL" id="KAG5595063.1"/>
    </source>
</evidence>
<protein>
    <submittedName>
        <fullName evidence="1">Uncharacterized protein</fullName>
    </submittedName>
</protein>
<keyword evidence="2" id="KW-1185">Reference proteome</keyword>
<sequence>MTEQMLILRVIFIIFEAVSGFHINWGKSFIYPISEVAQVESLAGVLGGRVGELPTIYLGMPLGGKSKSIGIWNGVIEKCEKKLTNWKSQYLSRGGRLAMVNSVLDAIPAYMMSVFPAPDKVIQRIDALRRNFFWQGNEDKKKSDLVKWEEVGNGMKMSFWEDRWIAQRTLKQLFPDLYTLSFQQNATVAEMWTGQGWNLHLRRNLNDWEMGNIEAFHDTMAQFSNLTREEDKVVWKIGSKGVFSVKSAYKDLNH</sequence>
<proteinExistence type="predicted"/>
<dbReference type="PANTHER" id="PTHR33116">
    <property type="entry name" value="REVERSE TRANSCRIPTASE ZINC-BINDING DOMAIN-CONTAINING PROTEIN-RELATED-RELATED"/>
    <property type="match status" value="1"/>
</dbReference>
<dbReference type="Proteomes" id="UP000824120">
    <property type="component" value="Chromosome 7"/>
</dbReference>
<dbReference type="AlphaFoldDB" id="A0A9J5Y584"/>
<dbReference type="EMBL" id="JACXVP010000007">
    <property type="protein sequence ID" value="KAG5595063.1"/>
    <property type="molecule type" value="Genomic_DNA"/>
</dbReference>